<keyword evidence="1" id="KW-0472">Membrane</keyword>
<dbReference type="NCBIfam" id="NF047765">
    <property type="entry name" value="LIC_13387_fam"/>
    <property type="match status" value="1"/>
</dbReference>
<protein>
    <submittedName>
        <fullName evidence="2">Uncharacterized protein</fullName>
    </submittedName>
</protein>
<evidence type="ECO:0000313" key="3">
    <source>
        <dbReference type="Proteomes" id="UP000696931"/>
    </source>
</evidence>
<name>A0A933SDF8_UNCEI</name>
<accession>A0A933SDF8</accession>
<keyword evidence="1" id="KW-0812">Transmembrane</keyword>
<feature type="transmembrane region" description="Helical" evidence="1">
    <location>
        <begin position="121"/>
        <end position="139"/>
    </location>
</feature>
<feature type="transmembrane region" description="Helical" evidence="1">
    <location>
        <begin position="96"/>
        <end position="115"/>
    </location>
</feature>
<comment type="caution">
    <text evidence="2">The sequence shown here is derived from an EMBL/GenBank/DDBJ whole genome shotgun (WGS) entry which is preliminary data.</text>
</comment>
<evidence type="ECO:0000256" key="1">
    <source>
        <dbReference type="SAM" id="Phobius"/>
    </source>
</evidence>
<keyword evidence="1" id="KW-1133">Transmembrane helix</keyword>
<proteinExistence type="predicted"/>
<reference evidence="2" key="1">
    <citation type="submission" date="2020-07" db="EMBL/GenBank/DDBJ databases">
        <title>Huge and variable diversity of episymbiotic CPR bacteria and DPANN archaea in groundwater ecosystems.</title>
        <authorList>
            <person name="He C.Y."/>
            <person name="Keren R."/>
            <person name="Whittaker M."/>
            <person name="Farag I.F."/>
            <person name="Doudna J."/>
            <person name="Cate J.H.D."/>
            <person name="Banfield J.F."/>
        </authorList>
    </citation>
    <scope>NUCLEOTIDE SEQUENCE</scope>
    <source>
        <strain evidence="2">NC_groundwater_1813_Pr3_B-0.1um_71_17</strain>
    </source>
</reference>
<organism evidence="2 3">
    <name type="scientific">Eiseniibacteriota bacterium</name>
    <dbReference type="NCBI Taxonomy" id="2212470"/>
    <lineage>
        <taxon>Bacteria</taxon>
        <taxon>Candidatus Eiseniibacteriota</taxon>
    </lineage>
</organism>
<gene>
    <name evidence="2" type="ORF">HZA61_11430</name>
</gene>
<dbReference type="EMBL" id="JACRIW010000081">
    <property type="protein sequence ID" value="MBI5170092.1"/>
    <property type="molecule type" value="Genomic_DNA"/>
</dbReference>
<feature type="transmembrane region" description="Helical" evidence="1">
    <location>
        <begin position="58"/>
        <end position="84"/>
    </location>
</feature>
<dbReference type="AlphaFoldDB" id="A0A933SDF8"/>
<dbReference type="InterPro" id="IPR058068">
    <property type="entry name" value="LIC_13387-like"/>
</dbReference>
<evidence type="ECO:0000313" key="2">
    <source>
        <dbReference type="EMBL" id="MBI5170092.1"/>
    </source>
</evidence>
<dbReference type="Proteomes" id="UP000696931">
    <property type="component" value="Unassembled WGS sequence"/>
</dbReference>
<sequence length="142" mass="15367">MFTHGQIRWFHTVAATLFVLTGVAHTIGQYTPGPTDPATVALVRTLNTTKLGDAPFTWWQVLMCWGAMYGAMSFAFGLHALAITRDCAYDPRVIRSSARFLLLAAVLQSVIALFYTTTPPAFFMIPAAVLTGLAAFAPAKPS</sequence>